<proteinExistence type="predicted"/>
<organism evidence="1 2">
    <name type="scientific">Conexivisphaera calida</name>
    <dbReference type="NCBI Taxonomy" id="1874277"/>
    <lineage>
        <taxon>Archaea</taxon>
        <taxon>Nitrososphaerota</taxon>
        <taxon>Conexivisphaeria</taxon>
        <taxon>Conexivisphaerales</taxon>
        <taxon>Conexivisphaeraceae</taxon>
        <taxon>Conexivisphaera</taxon>
    </lineage>
</organism>
<sequence length="132" mass="15492">MMPTSGYRSITVSEEAYNRLVQFLEEHREELRKQDVRSISSLVSHLVMYVIEADDILRRRAPWMRLVGFTEHGVVIEDKKIDRIVEVRLVNNDLFCELDQRDDCVHVGFAYAIPEVYNAMVARGKRPPQVWE</sequence>
<dbReference type="KEGG" id="ccai:NAS2_0649"/>
<accession>A0A4P2VLQ3</accession>
<name>A0A4P2VLQ3_9ARCH</name>
<keyword evidence="2" id="KW-1185">Reference proteome</keyword>
<dbReference type="EMBL" id="AP018732">
    <property type="protein sequence ID" value="BBE42038.1"/>
    <property type="molecule type" value="Genomic_DNA"/>
</dbReference>
<evidence type="ECO:0000313" key="1">
    <source>
        <dbReference type="EMBL" id="BBE42038.1"/>
    </source>
</evidence>
<protein>
    <submittedName>
        <fullName evidence="1">Uncharacterized protein</fullName>
    </submittedName>
</protein>
<evidence type="ECO:0000313" key="2">
    <source>
        <dbReference type="Proteomes" id="UP000509448"/>
    </source>
</evidence>
<dbReference type="Proteomes" id="UP000509448">
    <property type="component" value="Chromosome"/>
</dbReference>
<gene>
    <name evidence="1" type="ORF">NAS2_0649</name>
</gene>
<dbReference type="AlphaFoldDB" id="A0A4P2VLQ3"/>
<reference evidence="1 2" key="1">
    <citation type="journal article" date="2019" name="ISME J.">
        <title>Isolation and characterization of a thermophilic sulfur- and iron-reducing thaumarchaeote from a terrestrial acidic hot spring.</title>
        <authorList>
            <person name="Kato S."/>
            <person name="Itoh T."/>
            <person name="Yuki M."/>
            <person name="Nagamori M."/>
            <person name="Ohnishi M."/>
            <person name="Uematsu K."/>
            <person name="Suzuki K."/>
            <person name="Takashina T."/>
            <person name="Ohkuma M."/>
        </authorList>
    </citation>
    <scope>NUCLEOTIDE SEQUENCE [LARGE SCALE GENOMIC DNA]</scope>
    <source>
        <strain evidence="1 2">NAS-02</strain>
    </source>
</reference>